<evidence type="ECO:0000313" key="2">
    <source>
        <dbReference type="Proteomes" id="UP001454036"/>
    </source>
</evidence>
<dbReference type="EMBL" id="BAABME010009771">
    <property type="protein sequence ID" value="GAA0175768.1"/>
    <property type="molecule type" value="Genomic_DNA"/>
</dbReference>
<reference evidence="1 2" key="1">
    <citation type="submission" date="2024-01" db="EMBL/GenBank/DDBJ databases">
        <title>The complete chloroplast genome sequence of Lithospermum erythrorhizon: insights into the phylogenetic relationship among Boraginaceae species and the maternal lineages of purple gromwells.</title>
        <authorList>
            <person name="Okada T."/>
            <person name="Watanabe K."/>
        </authorList>
    </citation>
    <scope>NUCLEOTIDE SEQUENCE [LARGE SCALE GENOMIC DNA]</scope>
</reference>
<protein>
    <submittedName>
        <fullName evidence="1">Uncharacterized protein</fullName>
    </submittedName>
</protein>
<dbReference type="AlphaFoldDB" id="A0AAV3RKX7"/>
<evidence type="ECO:0000313" key="1">
    <source>
        <dbReference type="EMBL" id="GAA0175768.1"/>
    </source>
</evidence>
<comment type="caution">
    <text evidence="1">The sequence shown here is derived from an EMBL/GenBank/DDBJ whole genome shotgun (WGS) entry which is preliminary data.</text>
</comment>
<name>A0AAV3RKX7_LITER</name>
<sequence>MVNSNCPPVRNSKSQAIIPNGRFTNASTFNCCQTLFKALLQGDKKINPTFLCIEISTLNADSDSKWVITTKNYCFMKRILGSSMVSLSNNKSDQINQQVHPFRNLDGIGDSDPKFFVEALLTGLLMISCENYDSIIIVTDGFFTQAGNIFGAQFNDLGIPSSALMAEAPALREGDWQQCTHLVAHWDCGSERKATWLETPPHWLYATLLQDCNS</sequence>
<organism evidence="1 2">
    <name type="scientific">Lithospermum erythrorhizon</name>
    <name type="common">Purple gromwell</name>
    <name type="synonym">Lithospermum officinale var. erythrorhizon</name>
    <dbReference type="NCBI Taxonomy" id="34254"/>
    <lineage>
        <taxon>Eukaryota</taxon>
        <taxon>Viridiplantae</taxon>
        <taxon>Streptophyta</taxon>
        <taxon>Embryophyta</taxon>
        <taxon>Tracheophyta</taxon>
        <taxon>Spermatophyta</taxon>
        <taxon>Magnoliopsida</taxon>
        <taxon>eudicotyledons</taxon>
        <taxon>Gunneridae</taxon>
        <taxon>Pentapetalae</taxon>
        <taxon>asterids</taxon>
        <taxon>lamiids</taxon>
        <taxon>Boraginales</taxon>
        <taxon>Boraginaceae</taxon>
        <taxon>Boraginoideae</taxon>
        <taxon>Lithospermeae</taxon>
        <taxon>Lithospermum</taxon>
    </lineage>
</organism>
<keyword evidence="2" id="KW-1185">Reference proteome</keyword>
<proteinExistence type="predicted"/>
<gene>
    <name evidence="1" type="ORF">LIER_28881</name>
</gene>
<dbReference type="Proteomes" id="UP001454036">
    <property type="component" value="Unassembled WGS sequence"/>
</dbReference>
<accession>A0AAV3RKX7</accession>